<accession>A0ABQ9TYT4</accession>
<evidence type="ECO:0000256" key="1">
    <source>
        <dbReference type="SAM" id="SignalP"/>
    </source>
</evidence>
<evidence type="ECO:0000313" key="3">
    <source>
        <dbReference type="Proteomes" id="UP001266305"/>
    </source>
</evidence>
<feature type="signal peptide" evidence="1">
    <location>
        <begin position="1"/>
        <end position="21"/>
    </location>
</feature>
<sequence length="79" mass="8241">MAAQPAPVLLLLLVLLLPVQSLSEPEATAPTPTLTLGSNSSVSRPLSSIELQARGQRPKLGPLFLLAPLAPLALRPTLL</sequence>
<comment type="caution">
    <text evidence="2">The sequence shown here is derived from an EMBL/GenBank/DDBJ whole genome shotgun (WGS) entry which is preliminary data.</text>
</comment>
<keyword evidence="1" id="KW-0732">Signal</keyword>
<feature type="non-terminal residue" evidence="2">
    <location>
        <position position="79"/>
    </location>
</feature>
<evidence type="ECO:0000313" key="2">
    <source>
        <dbReference type="EMBL" id="KAK2089736.1"/>
    </source>
</evidence>
<reference evidence="2 3" key="1">
    <citation type="submission" date="2023-05" db="EMBL/GenBank/DDBJ databases">
        <title>B98-5 Cell Line De Novo Hybrid Assembly: An Optical Mapping Approach.</title>
        <authorList>
            <person name="Kananen K."/>
            <person name="Auerbach J.A."/>
            <person name="Kautto E."/>
            <person name="Blachly J.S."/>
        </authorList>
    </citation>
    <scope>NUCLEOTIDE SEQUENCE [LARGE SCALE GENOMIC DNA]</scope>
    <source>
        <strain evidence="2">B95-8</strain>
        <tissue evidence="2">Cell line</tissue>
    </source>
</reference>
<protein>
    <submittedName>
        <fullName evidence="2">Uncharacterized protein</fullName>
    </submittedName>
</protein>
<organism evidence="2 3">
    <name type="scientific">Saguinus oedipus</name>
    <name type="common">Cotton-top tamarin</name>
    <name type="synonym">Oedipomidas oedipus</name>
    <dbReference type="NCBI Taxonomy" id="9490"/>
    <lineage>
        <taxon>Eukaryota</taxon>
        <taxon>Metazoa</taxon>
        <taxon>Chordata</taxon>
        <taxon>Craniata</taxon>
        <taxon>Vertebrata</taxon>
        <taxon>Euteleostomi</taxon>
        <taxon>Mammalia</taxon>
        <taxon>Eutheria</taxon>
        <taxon>Euarchontoglires</taxon>
        <taxon>Primates</taxon>
        <taxon>Haplorrhini</taxon>
        <taxon>Platyrrhini</taxon>
        <taxon>Cebidae</taxon>
        <taxon>Callitrichinae</taxon>
        <taxon>Saguinus</taxon>
    </lineage>
</organism>
<dbReference type="Proteomes" id="UP001266305">
    <property type="component" value="Unassembled WGS sequence"/>
</dbReference>
<keyword evidence="3" id="KW-1185">Reference proteome</keyword>
<dbReference type="EMBL" id="JASSZA010000018">
    <property type="protein sequence ID" value="KAK2089736.1"/>
    <property type="molecule type" value="Genomic_DNA"/>
</dbReference>
<gene>
    <name evidence="2" type="ORF">P7K49_032402</name>
</gene>
<feature type="chain" id="PRO_5046617888" evidence="1">
    <location>
        <begin position="22"/>
        <end position="79"/>
    </location>
</feature>
<name>A0ABQ9TYT4_SAGOE</name>
<proteinExistence type="predicted"/>